<organism evidence="5 6">
    <name type="scientific">Antricoccus suffuscus</name>
    <dbReference type="NCBI Taxonomy" id="1629062"/>
    <lineage>
        <taxon>Bacteria</taxon>
        <taxon>Bacillati</taxon>
        <taxon>Actinomycetota</taxon>
        <taxon>Actinomycetes</taxon>
        <taxon>Geodermatophilales</taxon>
        <taxon>Antricoccaceae</taxon>
        <taxon>Antricoccus</taxon>
    </lineage>
</organism>
<evidence type="ECO:0000259" key="4">
    <source>
        <dbReference type="PROSITE" id="PS51186"/>
    </source>
</evidence>
<dbReference type="RefSeq" id="WP_106349595.1">
    <property type="nucleotide sequence ID" value="NZ_PVUE01000011.1"/>
</dbReference>
<dbReference type="EMBL" id="PVUE01000011">
    <property type="protein sequence ID" value="PRZ41224.1"/>
    <property type="molecule type" value="Genomic_DNA"/>
</dbReference>
<dbReference type="GO" id="GO:0005737">
    <property type="term" value="C:cytoplasm"/>
    <property type="evidence" value="ECO:0007669"/>
    <property type="project" value="TreeGrafter"/>
</dbReference>
<dbReference type="AlphaFoldDB" id="A0A2T0ZY60"/>
<evidence type="ECO:0000256" key="2">
    <source>
        <dbReference type="ARBA" id="ARBA00023315"/>
    </source>
</evidence>
<reference evidence="5 6" key="1">
    <citation type="submission" date="2018-03" db="EMBL/GenBank/DDBJ databases">
        <title>Genomic Encyclopedia of Archaeal and Bacterial Type Strains, Phase II (KMG-II): from individual species to whole genera.</title>
        <authorList>
            <person name="Goeker M."/>
        </authorList>
    </citation>
    <scope>NUCLEOTIDE SEQUENCE [LARGE SCALE GENOMIC DNA]</scope>
    <source>
        <strain evidence="5 6">DSM 100065</strain>
    </source>
</reference>
<dbReference type="InterPro" id="IPR051531">
    <property type="entry name" value="N-acetyltransferase"/>
</dbReference>
<evidence type="ECO:0000313" key="6">
    <source>
        <dbReference type="Proteomes" id="UP000237752"/>
    </source>
</evidence>
<sequence length="200" mass="22165">MSGLHPGWPATLTSGSVCLRPIKARDFAAWREVRLRNEAWLARWEPTSAQSWTDRHTFSSFMWQRGEMRRAARDGMAMPFVMCVDGKLAGQVNVGPILRGPLCSGDIGYWIDEKYAGRGLMPQAVAMATLHALGEGRLHRVAAVVRPENAASLRVVEKVGFRREGELKNYLDIDGAWRDHVAFAFTVEDDRAALTAIAAG</sequence>
<dbReference type="InterPro" id="IPR016181">
    <property type="entry name" value="Acyl_CoA_acyltransferase"/>
</dbReference>
<dbReference type="PANTHER" id="PTHR43792">
    <property type="entry name" value="GNAT FAMILY, PUTATIVE (AFU_ORTHOLOGUE AFUA_3G00765)-RELATED-RELATED"/>
    <property type="match status" value="1"/>
</dbReference>
<keyword evidence="1 5" id="KW-0808">Transferase</keyword>
<keyword evidence="6" id="KW-1185">Reference proteome</keyword>
<name>A0A2T0ZY60_9ACTN</name>
<evidence type="ECO:0000256" key="3">
    <source>
        <dbReference type="ARBA" id="ARBA00038502"/>
    </source>
</evidence>
<gene>
    <name evidence="5" type="ORF">CLV47_111101</name>
</gene>
<dbReference type="InterPro" id="IPR000182">
    <property type="entry name" value="GNAT_dom"/>
</dbReference>
<accession>A0A2T0ZY60</accession>
<dbReference type="Pfam" id="PF13302">
    <property type="entry name" value="Acetyltransf_3"/>
    <property type="match status" value="1"/>
</dbReference>
<dbReference type="PROSITE" id="PS51186">
    <property type="entry name" value="GNAT"/>
    <property type="match status" value="1"/>
</dbReference>
<dbReference type="PANTHER" id="PTHR43792:SF8">
    <property type="entry name" value="[RIBOSOMAL PROTEIN US5]-ALANINE N-ACETYLTRANSFERASE"/>
    <property type="match status" value="1"/>
</dbReference>
<comment type="similarity">
    <text evidence="3">Belongs to the acetyltransferase family. RimJ subfamily.</text>
</comment>
<evidence type="ECO:0000313" key="5">
    <source>
        <dbReference type="EMBL" id="PRZ41224.1"/>
    </source>
</evidence>
<dbReference type="GO" id="GO:0008999">
    <property type="term" value="F:protein-N-terminal-alanine acetyltransferase activity"/>
    <property type="evidence" value="ECO:0007669"/>
    <property type="project" value="TreeGrafter"/>
</dbReference>
<protein>
    <submittedName>
        <fullName evidence="5">Ribosomal-protein-alanine N-acetyltransferase</fullName>
    </submittedName>
</protein>
<dbReference type="SUPFAM" id="SSF55729">
    <property type="entry name" value="Acyl-CoA N-acyltransferases (Nat)"/>
    <property type="match status" value="1"/>
</dbReference>
<evidence type="ECO:0000256" key="1">
    <source>
        <dbReference type="ARBA" id="ARBA00022679"/>
    </source>
</evidence>
<dbReference type="OrthoDB" id="5242221at2"/>
<proteinExistence type="inferred from homology"/>
<keyword evidence="2" id="KW-0012">Acyltransferase</keyword>
<comment type="caution">
    <text evidence="5">The sequence shown here is derived from an EMBL/GenBank/DDBJ whole genome shotgun (WGS) entry which is preliminary data.</text>
</comment>
<dbReference type="Gene3D" id="3.40.630.30">
    <property type="match status" value="1"/>
</dbReference>
<dbReference type="Proteomes" id="UP000237752">
    <property type="component" value="Unassembled WGS sequence"/>
</dbReference>
<feature type="domain" description="N-acetyltransferase" evidence="4">
    <location>
        <begin position="17"/>
        <end position="188"/>
    </location>
</feature>